<dbReference type="SMART" id="SM00267">
    <property type="entry name" value="GGDEF"/>
    <property type="match status" value="1"/>
</dbReference>
<keyword evidence="5" id="KW-1185">Reference proteome</keyword>
<dbReference type="Pfam" id="PF00990">
    <property type="entry name" value="GGDEF"/>
    <property type="match status" value="2"/>
</dbReference>
<dbReference type="InterPro" id="IPR000160">
    <property type="entry name" value="GGDEF_dom"/>
</dbReference>
<dbReference type="InterPro" id="IPR029787">
    <property type="entry name" value="Nucleotide_cyclase"/>
</dbReference>
<dbReference type="InterPro" id="IPR043128">
    <property type="entry name" value="Rev_trsase/Diguanyl_cyclase"/>
</dbReference>
<dbReference type="PATRIC" id="fig|1288826.3.peg.3306"/>
<keyword evidence="4" id="KW-0808">Transferase</keyword>
<comment type="caution">
    <text evidence="4">The sequence shown here is derived from an EMBL/GenBank/DDBJ whole genome shotgun (WGS) entry which is preliminary data.</text>
</comment>
<name>M7D0U8_9GAMM</name>
<dbReference type="PANTHER" id="PTHR45138">
    <property type="entry name" value="REGULATORY COMPONENTS OF SENSORY TRANSDUCTION SYSTEM"/>
    <property type="match status" value="1"/>
</dbReference>
<dbReference type="GO" id="GO:0052621">
    <property type="term" value="F:diguanylate cyclase activity"/>
    <property type="evidence" value="ECO:0007669"/>
    <property type="project" value="UniProtKB-EC"/>
</dbReference>
<comment type="catalytic activity">
    <reaction evidence="2">
        <text>2 GTP = 3',3'-c-di-GMP + 2 diphosphate</text>
        <dbReference type="Rhea" id="RHEA:24898"/>
        <dbReference type="ChEBI" id="CHEBI:33019"/>
        <dbReference type="ChEBI" id="CHEBI:37565"/>
        <dbReference type="ChEBI" id="CHEBI:58805"/>
        <dbReference type="EC" id="2.7.7.65"/>
    </reaction>
</comment>
<dbReference type="GO" id="GO:0043709">
    <property type="term" value="P:cell adhesion involved in single-species biofilm formation"/>
    <property type="evidence" value="ECO:0007669"/>
    <property type="project" value="TreeGrafter"/>
</dbReference>
<keyword evidence="4" id="KW-0418">Kinase</keyword>
<dbReference type="RefSeq" id="WP_008940449.1">
    <property type="nucleotide sequence ID" value="NZ_APAT01000024.1"/>
</dbReference>
<dbReference type="GO" id="GO:0005886">
    <property type="term" value="C:plasma membrane"/>
    <property type="evidence" value="ECO:0007669"/>
    <property type="project" value="TreeGrafter"/>
</dbReference>
<dbReference type="EC" id="2.7.7.65" evidence="1"/>
<dbReference type="SUPFAM" id="SSF55073">
    <property type="entry name" value="Nucleotide cyclase"/>
    <property type="match status" value="1"/>
</dbReference>
<evidence type="ECO:0000313" key="5">
    <source>
        <dbReference type="Proteomes" id="UP000011960"/>
    </source>
</evidence>
<dbReference type="GO" id="GO:1902201">
    <property type="term" value="P:negative regulation of bacterial-type flagellum-dependent cell motility"/>
    <property type="evidence" value="ECO:0007669"/>
    <property type="project" value="TreeGrafter"/>
</dbReference>
<dbReference type="eggNOG" id="COG3706">
    <property type="taxonomic scope" value="Bacteria"/>
</dbReference>
<evidence type="ECO:0000256" key="1">
    <source>
        <dbReference type="ARBA" id="ARBA00012528"/>
    </source>
</evidence>
<dbReference type="GO" id="GO:0004674">
    <property type="term" value="F:protein serine/threonine kinase activity"/>
    <property type="evidence" value="ECO:0007669"/>
    <property type="project" value="UniProtKB-KW"/>
</dbReference>
<organism evidence="4 5">
    <name type="scientific">Marinobacter santoriniensis NKSG1</name>
    <dbReference type="NCBI Taxonomy" id="1288826"/>
    <lineage>
        <taxon>Bacteria</taxon>
        <taxon>Pseudomonadati</taxon>
        <taxon>Pseudomonadota</taxon>
        <taxon>Gammaproteobacteria</taxon>
        <taxon>Pseudomonadales</taxon>
        <taxon>Marinobacteraceae</taxon>
        <taxon>Marinobacter</taxon>
    </lineage>
</organism>
<dbReference type="STRING" id="1288826.MSNKSG1_16621"/>
<dbReference type="NCBIfam" id="TIGR00254">
    <property type="entry name" value="GGDEF"/>
    <property type="match status" value="2"/>
</dbReference>
<evidence type="ECO:0000256" key="2">
    <source>
        <dbReference type="ARBA" id="ARBA00034247"/>
    </source>
</evidence>
<dbReference type="PROSITE" id="PS50887">
    <property type="entry name" value="GGDEF"/>
    <property type="match status" value="1"/>
</dbReference>
<dbReference type="CDD" id="cd01949">
    <property type="entry name" value="GGDEF"/>
    <property type="match status" value="1"/>
</dbReference>
<dbReference type="InterPro" id="IPR050469">
    <property type="entry name" value="Diguanylate_Cyclase"/>
</dbReference>
<reference evidence="4 5" key="1">
    <citation type="journal article" date="2013" name="Genome Announc.">
        <title>Genome Sequence of Hydrothermal Arsenic-Respiring Bacterium Marinobacter santoriniensis NKSG1T.</title>
        <authorList>
            <person name="Handley K.M."/>
            <person name="Upton M."/>
            <person name="Beatson S.A."/>
            <person name="Hery M."/>
            <person name="Lloyd J.R."/>
        </authorList>
    </citation>
    <scope>NUCLEOTIDE SEQUENCE [LARGE SCALE GENOMIC DNA]</scope>
    <source>
        <strain evidence="4 5">NKSG1</strain>
    </source>
</reference>
<dbReference type="Proteomes" id="UP000011960">
    <property type="component" value="Unassembled WGS sequence"/>
</dbReference>
<gene>
    <name evidence="4" type="ORF">MSNKSG1_16621</name>
</gene>
<evidence type="ECO:0000313" key="4">
    <source>
        <dbReference type="EMBL" id="EMP54373.1"/>
    </source>
</evidence>
<evidence type="ECO:0000259" key="3">
    <source>
        <dbReference type="PROSITE" id="PS50887"/>
    </source>
</evidence>
<proteinExistence type="predicted"/>
<feature type="domain" description="GGDEF" evidence="3">
    <location>
        <begin position="16"/>
        <end position="118"/>
    </location>
</feature>
<sequence length="118" mass="12638">MGTMARMQDERASLADACALLLVDVDNFKQINDVHGHAIGDEVIVAIIQRIAEARAEAIREAVAGTPIATEVGPLSVTTSVGVATDTPQSLKVREMFAMADKRLYRAKARGRNCVVMG</sequence>
<accession>M7D0U8</accession>
<dbReference type="Gene3D" id="3.30.70.270">
    <property type="match status" value="2"/>
</dbReference>
<keyword evidence="4" id="KW-0723">Serine/threonine-protein kinase</keyword>
<dbReference type="PANTHER" id="PTHR45138:SF9">
    <property type="entry name" value="DIGUANYLATE CYCLASE DGCM-RELATED"/>
    <property type="match status" value="1"/>
</dbReference>
<dbReference type="AlphaFoldDB" id="M7D0U8"/>
<protein>
    <recommendedName>
        <fullName evidence="1">diguanylate cyclase</fullName>
        <ecNumber evidence="1">2.7.7.65</ecNumber>
    </recommendedName>
</protein>
<dbReference type="EMBL" id="APAT01000024">
    <property type="protein sequence ID" value="EMP54373.1"/>
    <property type="molecule type" value="Genomic_DNA"/>
</dbReference>